<keyword evidence="2" id="KW-0378">Hydrolase</keyword>
<dbReference type="PANTHER" id="PTHR42812:SF5">
    <property type="entry name" value="ENDO-ARABINASE"/>
    <property type="match status" value="1"/>
</dbReference>
<keyword evidence="4" id="KW-1133">Transmembrane helix</keyword>
<evidence type="ECO:0000313" key="6">
    <source>
        <dbReference type="Proteomes" id="UP000653578"/>
    </source>
</evidence>
<reference evidence="5 6" key="1">
    <citation type="submission" date="2019-10" db="EMBL/GenBank/DDBJ databases">
        <title>Description of Paenibacillus humi sp. nov.</title>
        <authorList>
            <person name="Carlier A."/>
            <person name="Qi S."/>
        </authorList>
    </citation>
    <scope>NUCLEOTIDE SEQUENCE [LARGE SCALE GENOMIC DNA]</scope>
    <source>
        <strain evidence="5 6">LMG 31461</strain>
    </source>
</reference>
<evidence type="ECO:0000256" key="1">
    <source>
        <dbReference type="ARBA" id="ARBA00009865"/>
    </source>
</evidence>
<keyword evidence="6" id="KW-1185">Reference proteome</keyword>
<comment type="caution">
    <text evidence="5">The sequence shown here is derived from an EMBL/GenBank/DDBJ whole genome shotgun (WGS) entry which is preliminary data.</text>
</comment>
<dbReference type="Gene3D" id="2.60.120.260">
    <property type="entry name" value="Galactose-binding domain-like"/>
    <property type="match status" value="1"/>
</dbReference>
<evidence type="ECO:0000313" key="5">
    <source>
        <dbReference type="EMBL" id="NOU69405.1"/>
    </source>
</evidence>
<dbReference type="InterPro" id="IPR006710">
    <property type="entry name" value="Glyco_hydro_43"/>
</dbReference>
<dbReference type="PANTHER" id="PTHR42812">
    <property type="entry name" value="BETA-XYLOSIDASE"/>
    <property type="match status" value="1"/>
</dbReference>
<gene>
    <name evidence="5" type="ORF">GC096_35900</name>
</gene>
<proteinExistence type="inferred from homology"/>
<keyword evidence="4" id="KW-0812">Transmembrane</keyword>
<evidence type="ECO:0000256" key="3">
    <source>
        <dbReference type="ARBA" id="ARBA00023295"/>
    </source>
</evidence>
<keyword evidence="3" id="KW-0326">Glycosidase</keyword>
<dbReference type="EMBL" id="WHNY01000091">
    <property type="protein sequence ID" value="NOU69405.1"/>
    <property type="molecule type" value="Genomic_DNA"/>
</dbReference>
<sequence length="795" mass="87831">MYWKSHVNRMRLVKKAWIWFVVVCVLFSAIVTIMPRFWGKKGTDKVAISLNQTYQNPFVLDQEWEDYGIGDPYVLRFDGKYYLYCSTKDRRIGVKAWSSDDLVNWRYEGLVTEEAISEGAYAPEVVYWNGAFYMYTSPAGKGHYVLQSDKPTGPFVKKTDNLGFTIDGSVFIDDDEQWYFTHAKLNGIMASLMSDPYTIEPGKQLNASLGHWTEGSMIIKRNGRYFITYTGNHVFSKGYRVNYGVNHESPIGTYKIPENNPILISTANDFNGLGHSATVMGPDLDSYYMVYHNLVGRSAEGPPVRKLNLDRLVFNGDKMSVLGPTHGSPQEAPRMPMFQDVPGVTPSADKWETVSQAGVTEILLTRVATDNLYTAEYNFRWDDAKSGGQASALEAIFAYGDADNYRFARVNKATMELSLIDRVQGVETVVATIALPKGTDLAKIHTIRIESSSSGTIIYWDGLLKIERTAMSGKAGRIGYAWPQEAKPDLHYTAFSNEANGSSDKHGIKPIPGTLEAVHGVREGSPVIQSGLTPDGSDAVVLSKKKDVLNFPINVREDGSYLLSVNAAKTSAGSTVMIESNGNTKSIKLDASLFADDAAWTKVPLGEFELKAGTQWLSLHGAKGEVKLRYLEAGRTVAVPEQTVIKPTAVGLVNRFGGDAGWTDYSVRFDVTLKATTLDEVGVLLRTTNESDFKDQVKDAFMGYTLAFLNDKAVLRRVSYENSVEAASAALAFKPGQTRHLSVNLKGSLIEVFSEDSDKPILTWKDPNAFLQGRVGLRGVSTAWTISPLTITNKK</sequence>
<evidence type="ECO:0000256" key="2">
    <source>
        <dbReference type="ARBA" id="ARBA00022801"/>
    </source>
</evidence>
<dbReference type="InterPro" id="IPR051795">
    <property type="entry name" value="Glycosyl_Hydrlase_43"/>
</dbReference>
<protein>
    <submittedName>
        <fullName evidence="5">Family 43 glycosylhydrolase</fullName>
    </submittedName>
</protein>
<dbReference type="SUPFAM" id="SSF75005">
    <property type="entry name" value="Arabinanase/levansucrase/invertase"/>
    <property type="match status" value="1"/>
</dbReference>
<name>A0ABX1XLI2_9BACL</name>
<dbReference type="Proteomes" id="UP000653578">
    <property type="component" value="Unassembled WGS sequence"/>
</dbReference>
<dbReference type="Gene3D" id="2.60.120.560">
    <property type="entry name" value="Exo-inulinase, domain 1"/>
    <property type="match status" value="2"/>
</dbReference>
<dbReference type="InterPro" id="IPR008979">
    <property type="entry name" value="Galactose-bd-like_sf"/>
</dbReference>
<dbReference type="Gene3D" id="2.115.10.20">
    <property type="entry name" value="Glycosyl hydrolase domain, family 43"/>
    <property type="match status" value="1"/>
</dbReference>
<dbReference type="SUPFAM" id="SSF49785">
    <property type="entry name" value="Galactose-binding domain-like"/>
    <property type="match status" value="1"/>
</dbReference>
<dbReference type="InterPro" id="IPR023296">
    <property type="entry name" value="Glyco_hydro_beta-prop_sf"/>
</dbReference>
<keyword evidence="4" id="KW-0472">Membrane</keyword>
<dbReference type="Pfam" id="PF04616">
    <property type="entry name" value="Glyco_hydro_43"/>
    <property type="match status" value="1"/>
</dbReference>
<feature type="transmembrane region" description="Helical" evidence="4">
    <location>
        <begin position="16"/>
        <end position="38"/>
    </location>
</feature>
<dbReference type="CDD" id="cd08991">
    <property type="entry name" value="GH43_HoAraf43-like"/>
    <property type="match status" value="1"/>
</dbReference>
<comment type="similarity">
    <text evidence="1">Belongs to the glycosyl hydrolase 43 family.</text>
</comment>
<evidence type="ECO:0000256" key="4">
    <source>
        <dbReference type="SAM" id="Phobius"/>
    </source>
</evidence>
<accession>A0ABX1XLI2</accession>
<organism evidence="5 6">
    <name type="scientific">Paenibacillus plantarum</name>
    <dbReference type="NCBI Taxonomy" id="2654975"/>
    <lineage>
        <taxon>Bacteria</taxon>
        <taxon>Bacillati</taxon>
        <taxon>Bacillota</taxon>
        <taxon>Bacilli</taxon>
        <taxon>Bacillales</taxon>
        <taxon>Paenibacillaceae</taxon>
        <taxon>Paenibacillus</taxon>
    </lineage>
</organism>